<gene>
    <name evidence="2" type="ORF">Vretifemale_19342</name>
</gene>
<dbReference type="Gene3D" id="2.60.120.10">
    <property type="entry name" value="Jelly Rolls"/>
    <property type="match status" value="2"/>
</dbReference>
<keyword evidence="3" id="KW-1185">Reference proteome</keyword>
<feature type="domain" description="Cyclic nucleotide-binding" evidence="1">
    <location>
        <begin position="43"/>
        <end position="153"/>
    </location>
</feature>
<feature type="non-terminal residue" evidence="2">
    <location>
        <position position="1"/>
    </location>
</feature>
<dbReference type="PANTHER" id="PTHR23011:SF28">
    <property type="entry name" value="CYCLIC NUCLEOTIDE-BINDING DOMAIN CONTAINING PROTEIN"/>
    <property type="match status" value="1"/>
</dbReference>
<evidence type="ECO:0000313" key="3">
    <source>
        <dbReference type="Proteomes" id="UP000747110"/>
    </source>
</evidence>
<dbReference type="PANTHER" id="PTHR23011">
    <property type="entry name" value="CYCLIC NUCLEOTIDE-BINDING DOMAIN CONTAINING PROTEIN"/>
    <property type="match status" value="1"/>
</dbReference>
<dbReference type="InterPro" id="IPR000595">
    <property type="entry name" value="cNMP-bd_dom"/>
</dbReference>
<comment type="caution">
    <text evidence="2">The sequence shown here is derived from an EMBL/GenBank/DDBJ whole genome shotgun (WGS) entry which is preliminary data.</text>
</comment>
<reference evidence="2" key="1">
    <citation type="journal article" date="2021" name="Proc. Natl. Acad. Sci. U.S.A.">
        <title>Three genomes in the algal genus Volvox reveal the fate of a haploid sex-determining region after a transition to homothallism.</title>
        <authorList>
            <person name="Yamamoto K."/>
            <person name="Hamaji T."/>
            <person name="Kawai-Toyooka H."/>
            <person name="Matsuzaki R."/>
            <person name="Takahashi F."/>
            <person name="Nishimura Y."/>
            <person name="Kawachi M."/>
            <person name="Noguchi H."/>
            <person name="Minakuchi Y."/>
            <person name="Umen J.G."/>
            <person name="Toyoda A."/>
            <person name="Nozaki H."/>
        </authorList>
    </citation>
    <scope>NUCLEOTIDE SEQUENCE</scope>
    <source>
        <strain evidence="2">NIES-3786</strain>
    </source>
</reference>
<protein>
    <recommendedName>
        <fullName evidence="1">Cyclic nucleotide-binding domain-containing protein</fullName>
    </recommendedName>
</protein>
<organism evidence="2 3">
    <name type="scientific">Volvox reticuliferus</name>
    <dbReference type="NCBI Taxonomy" id="1737510"/>
    <lineage>
        <taxon>Eukaryota</taxon>
        <taxon>Viridiplantae</taxon>
        <taxon>Chlorophyta</taxon>
        <taxon>core chlorophytes</taxon>
        <taxon>Chlorophyceae</taxon>
        <taxon>CS clade</taxon>
        <taxon>Chlamydomonadales</taxon>
        <taxon>Volvocaceae</taxon>
        <taxon>Volvox</taxon>
    </lineage>
</organism>
<proteinExistence type="predicted"/>
<accession>A0A8J4CXN4</accession>
<dbReference type="EMBL" id="BNCP01000068">
    <property type="protein sequence ID" value="GIL91756.1"/>
    <property type="molecule type" value="Genomic_DNA"/>
</dbReference>
<dbReference type="OrthoDB" id="2021138at2759"/>
<dbReference type="AlphaFoldDB" id="A0A8J4CXN4"/>
<feature type="domain" description="Cyclic nucleotide-binding" evidence="1">
    <location>
        <begin position="203"/>
        <end position="250"/>
    </location>
</feature>
<dbReference type="SUPFAM" id="SSF51206">
    <property type="entry name" value="cAMP-binding domain-like"/>
    <property type="match status" value="2"/>
</dbReference>
<dbReference type="InterPro" id="IPR018490">
    <property type="entry name" value="cNMP-bd_dom_sf"/>
</dbReference>
<sequence length="287" mass="31113">MADPRNLGINLKQAIDILGLQPSQRSQEHLFKLTQFLRSQDGFFSALSHVDTEIIGKWLGYEYVYPAQPVYKQGDFGESMYIVIGGTCEFETPNYATASGHQIGPDLLLAVGQSFGEMALVAPRRPRSRTVIASPESGGAHLVPLNRSALSSLKFMGAAQADAGQALQAILSACCLGVLRQAPGTRSAEDVEMLAELMTNMEAFKKLPVDMIRRLASDCAHVRVPAGRVLFEEDAPGNSMYVVISGRCQVRARPLAMRSKFGGGSSRSLLRPGSLGIGMTMTPRRMH</sequence>
<evidence type="ECO:0000259" key="1">
    <source>
        <dbReference type="PROSITE" id="PS50042"/>
    </source>
</evidence>
<name>A0A8J4CXN4_9CHLO</name>
<dbReference type="CDD" id="cd00038">
    <property type="entry name" value="CAP_ED"/>
    <property type="match status" value="1"/>
</dbReference>
<dbReference type="PROSITE" id="PS50042">
    <property type="entry name" value="CNMP_BINDING_3"/>
    <property type="match status" value="2"/>
</dbReference>
<dbReference type="Proteomes" id="UP000747110">
    <property type="component" value="Unassembled WGS sequence"/>
</dbReference>
<evidence type="ECO:0000313" key="2">
    <source>
        <dbReference type="EMBL" id="GIL91756.1"/>
    </source>
</evidence>
<dbReference type="InterPro" id="IPR014710">
    <property type="entry name" value="RmlC-like_jellyroll"/>
</dbReference>